<dbReference type="InterPro" id="IPR008490">
    <property type="entry name" value="Transposase_InsH_N"/>
</dbReference>
<sequence>AHFIRDLVSQELDLSAILEVYTEAKGYPPYHPAMMTALLLYSYCQGLYSSRRIAQACIERVDCMAVTALNQPDFRTVSDFRKRHLEALEGFVRAGVAAVPAAGLAR</sequence>
<evidence type="ECO:0000259" key="1">
    <source>
        <dbReference type="Pfam" id="PF05598"/>
    </source>
</evidence>
<dbReference type="Pfam" id="PF05598">
    <property type="entry name" value="DUF772"/>
    <property type="match status" value="1"/>
</dbReference>
<feature type="non-terminal residue" evidence="2">
    <location>
        <position position="106"/>
    </location>
</feature>
<dbReference type="EMBL" id="AUZY01000838">
    <property type="protein sequence ID" value="EQD77243.1"/>
    <property type="molecule type" value="Genomic_DNA"/>
</dbReference>
<protein>
    <submittedName>
        <fullName evidence="2">Transposase IS4 family protein</fullName>
    </submittedName>
</protein>
<reference evidence="2" key="2">
    <citation type="journal article" date="2014" name="ISME J.">
        <title>Microbial stratification in low pH oxic and suboxic macroscopic growths along an acid mine drainage.</title>
        <authorList>
            <person name="Mendez-Garcia C."/>
            <person name="Mesa V."/>
            <person name="Sprenger R.R."/>
            <person name="Richter M."/>
            <person name="Diez M.S."/>
            <person name="Solano J."/>
            <person name="Bargiela R."/>
            <person name="Golyshina O.V."/>
            <person name="Manteca A."/>
            <person name="Ramos J.L."/>
            <person name="Gallego J.R."/>
            <person name="Llorente I."/>
            <person name="Martins Dos Santos V.A."/>
            <person name="Jensen O.N."/>
            <person name="Pelaez A.I."/>
            <person name="Sanchez J."/>
            <person name="Ferrer M."/>
        </authorList>
    </citation>
    <scope>NUCLEOTIDE SEQUENCE</scope>
</reference>
<comment type="caution">
    <text evidence="2">The sequence shown here is derived from an EMBL/GenBank/DDBJ whole genome shotgun (WGS) entry which is preliminary data.</text>
</comment>
<name>T1C8E4_9ZZZZ</name>
<reference evidence="2" key="1">
    <citation type="submission" date="2013-08" db="EMBL/GenBank/DDBJ databases">
        <authorList>
            <person name="Mendez C."/>
            <person name="Richter M."/>
            <person name="Ferrer M."/>
            <person name="Sanchez J."/>
        </authorList>
    </citation>
    <scope>NUCLEOTIDE SEQUENCE</scope>
</reference>
<organism evidence="2">
    <name type="scientific">mine drainage metagenome</name>
    <dbReference type="NCBI Taxonomy" id="410659"/>
    <lineage>
        <taxon>unclassified sequences</taxon>
        <taxon>metagenomes</taxon>
        <taxon>ecological metagenomes</taxon>
    </lineage>
</organism>
<gene>
    <name evidence="2" type="ORF">B1B_01170</name>
</gene>
<proteinExistence type="predicted"/>
<accession>T1C8E4</accession>
<feature type="non-terminal residue" evidence="2">
    <location>
        <position position="1"/>
    </location>
</feature>
<dbReference type="PANTHER" id="PTHR33408">
    <property type="entry name" value="TRANSPOSASE"/>
    <property type="match status" value="1"/>
</dbReference>
<dbReference type="AlphaFoldDB" id="T1C8E4"/>
<evidence type="ECO:0000313" key="2">
    <source>
        <dbReference type="EMBL" id="EQD77243.1"/>
    </source>
</evidence>
<feature type="domain" description="Transposase InsH N-terminal" evidence="1">
    <location>
        <begin position="7"/>
        <end position="83"/>
    </location>
</feature>